<protein>
    <submittedName>
        <fullName evidence="2">Uncharacterized protein</fullName>
    </submittedName>
</protein>
<comment type="caution">
    <text evidence="2">The sequence shown here is derived from an EMBL/GenBank/DDBJ whole genome shotgun (WGS) entry which is preliminary data.</text>
</comment>
<name>A0A4Z2G0M2_9TELE</name>
<dbReference type="EMBL" id="SRLO01000757">
    <property type="protein sequence ID" value="TNN47106.1"/>
    <property type="molecule type" value="Genomic_DNA"/>
</dbReference>
<reference evidence="2 3" key="1">
    <citation type="submission" date="2019-03" db="EMBL/GenBank/DDBJ databases">
        <title>First draft genome of Liparis tanakae, snailfish: a comprehensive survey of snailfish specific genes.</title>
        <authorList>
            <person name="Kim W."/>
            <person name="Song I."/>
            <person name="Jeong J.-H."/>
            <person name="Kim D."/>
            <person name="Kim S."/>
            <person name="Ryu S."/>
            <person name="Song J.Y."/>
            <person name="Lee S.K."/>
        </authorList>
    </citation>
    <scope>NUCLEOTIDE SEQUENCE [LARGE SCALE GENOMIC DNA]</scope>
    <source>
        <tissue evidence="2">Muscle</tissue>
    </source>
</reference>
<dbReference type="AlphaFoldDB" id="A0A4Z2G0M2"/>
<organism evidence="2 3">
    <name type="scientific">Liparis tanakae</name>
    <name type="common">Tanaka's snailfish</name>
    <dbReference type="NCBI Taxonomy" id="230148"/>
    <lineage>
        <taxon>Eukaryota</taxon>
        <taxon>Metazoa</taxon>
        <taxon>Chordata</taxon>
        <taxon>Craniata</taxon>
        <taxon>Vertebrata</taxon>
        <taxon>Euteleostomi</taxon>
        <taxon>Actinopterygii</taxon>
        <taxon>Neopterygii</taxon>
        <taxon>Teleostei</taxon>
        <taxon>Neoteleostei</taxon>
        <taxon>Acanthomorphata</taxon>
        <taxon>Eupercaria</taxon>
        <taxon>Perciformes</taxon>
        <taxon>Cottioidei</taxon>
        <taxon>Cottales</taxon>
        <taxon>Liparidae</taxon>
        <taxon>Liparis</taxon>
    </lineage>
</organism>
<accession>A0A4Z2G0M2</accession>
<evidence type="ECO:0000256" key="1">
    <source>
        <dbReference type="SAM" id="MobiDB-lite"/>
    </source>
</evidence>
<keyword evidence="3" id="KW-1185">Reference proteome</keyword>
<sequence>MPRCLRANEASYLPPLGHRLLPHQRAEEPRPEQRGEDAAGPLQLALALSRSSGDDGLVQTVTRTTHFPRTTDGFIFNKI</sequence>
<proteinExistence type="predicted"/>
<evidence type="ECO:0000313" key="2">
    <source>
        <dbReference type="EMBL" id="TNN47106.1"/>
    </source>
</evidence>
<feature type="region of interest" description="Disordered" evidence="1">
    <location>
        <begin position="15"/>
        <end position="42"/>
    </location>
</feature>
<evidence type="ECO:0000313" key="3">
    <source>
        <dbReference type="Proteomes" id="UP000314294"/>
    </source>
</evidence>
<gene>
    <name evidence="2" type="ORF">EYF80_042672</name>
</gene>
<feature type="compositionally biased region" description="Basic and acidic residues" evidence="1">
    <location>
        <begin position="24"/>
        <end position="37"/>
    </location>
</feature>
<dbReference type="Proteomes" id="UP000314294">
    <property type="component" value="Unassembled WGS sequence"/>
</dbReference>